<gene>
    <name evidence="7" type="ORF">H9815_13915</name>
</gene>
<evidence type="ECO:0000313" key="7">
    <source>
        <dbReference type="EMBL" id="HIZ36866.1"/>
    </source>
</evidence>
<evidence type="ECO:0000256" key="5">
    <source>
        <dbReference type="SAM" id="Phobius"/>
    </source>
</evidence>
<dbReference type="EMBL" id="DXBY01000240">
    <property type="protein sequence ID" value="HIZ36866.1"/>
    <property type="molecule type" value="Genomic_DNA"/>
</dbReference>
<dbReference type="PROSITE" id="PS50850">
    <property type="entry name" value="MFS"/>
    <property type="match status" value="1"/>
</dbReference>
<dbReference type="Proteomes" id="UP000824037">
    <property type="component" value="Unassembled WGS sequence"/>
</dbReference>
<evidence type="ECO:0000256" key="2">
    <source>
        <dbReference type="ARBA" id="ARBA00022692"/>
    </source>
</evidence>
<feature type="transmembrane region" description="Helical" evidence="5">
    <location>
        <begin position="29"/>
        <end position="50"/>
    </location>
</feature>
<sequence>MGAIPTTPAGGAPPAGHEPWNRVISRKDITAVSIIAFLAWVASVYDYTLFGTLLPVLAEDFGWTTAESTTINTLATVGVFLVSIAVGPVLDKLGRKRALIILMLGGTIASGLTGLAMGAVSVILIRSVTGLSLSEEVVNSVYLNEMLKKVKNRGFVYSLVQSGWPVGALLSAGITAVLLPIIGWRWSFFVAGVFSIPIILAAIKFLPESPTFLAIKEIKRRQAAGEQEAARELAVQHDLTELTDNEQMSGGLKDIMAPALRRHTICLSGAWLTNWMGIQVFSVLGTTVLVGAKGVSFENALVVLVLSNVAAFAGYLFHGWVGDRLGRKLTVTVGWTLGGLVSILMLVLPTGQGMTIFMYALTLFFLNGPYGAMLFYMGESFPAHVRGTGANVAHVMAPVGGIAGSGLLSVLLATGLPMTTAAIGAGSVFMLVSGVLMLGTRTTNRIGDHAREKMEASA</sequence>
<reference evidence="7" key="2">
    <citation type="submission" date="2021-04" db="EMBL/GenBank/DDBJ databases">
        <authorList>
            <person name="Gilroy R."/>
        </authorList>
    </citation>
    <scope>NUCLEOTIDE SEQUENCE</scope>
    <source>
        <strain evidence="7">ChiGjej4B4-7305</strain>
    </source>
</reference>
<dbReference type="Pfam" id="PF07690">
    <property type="entry name" value="MFS_1"/>
    <property type="match status" value="1"/>
</dbReference>
<feature type="transmembrane region" description="Helical" evidence="5">
    <location>
        <begin position="418"/>
        <end position="439"/>
    </location>
</feature>
<evidence type="ECO:0000256" key="3">
    <source>
        <dbReference type="ARBA" id="ARBA00022989"/>
    </source>
</evidence>
<dbReference type="InterPro" id="IPR011701">
    <property type="entry name" value="MFS"/>
</dbReference>
<dbReference type="InterPro" id="IPR020846">
    <property type="entry name" value="MFS_dom"/>
</dbReference>
<dbReference type="Gene3D" id="1.20.1250.20">
    <property type="entry name" value="MFS general substrate transporter like domains"/>
    <property type="match status" value="1"/>
</dbReference>
<dbReference type="PANTHER" id="PTHR23508:SF10">
    <property type="entry name" value="CARBOXYLIC ACID TRANSPORTER PROTEIN HOMOLOG"/>
    <property type="match status" value="1"/>
</dbReference>
<keyword evidence="2 5" id="KW-0812">Transmembrane</keyword>
<dbReference type="AlphaFoldDB" id="A0A9D2EGY2"/>
<feature type="transmembrane region" description="Helical" evidence="5">
    <location>
        <begin position="70"/>
        <end position="90"/>
    </location>
</feature>
<feature type="transmembrane region" description="Helical" evidence="5">
    <location>
        <begin position="271"/>
        <end position="291"/>
    </location>
</feature>
<dbReference type="GO" id="GO:0046943">
    <property type="term" value="F:carboxylic acid transmembrane transporter activity"/>
    <property type="evidence" value="ECO:0007669"/>
    <property type="project" value="TreeGrafter"/>
</dbReference>
<feature type="transmembrane region" description="Helical" evidence="5">
    <location>
        <begin position="155"/>
        <end position="182"/>
    </location>
</feature>
<organism evidence="7 8">
    <name type="scientific">Candidatus Ruania gallistercoris</name>
    <dbReference type="NCBI Taxonomy" id="2838746"/>
    <lineage>
        <taxon>Bacteria</taxon>
        <taxon>Bacillati</taxon>
        <taxon>Actinomycetota</taxon>
        <taxon>Actinomycetes</taxon>
        <taxon>Micrococcales</taxon>
        <taxon>Ruaniaceae</taxon>
        <taxon>Ruania</taxon>
    </lineage>
</organism>
<feature type="transmembrane region" description="Helical" evidence="5">
    <location>
        <begin position="329"/>
        <end position="350"/>
    </location>
</feature>
<proteinExistence type="predicted"/>
<evidence type="ECO:0000313" key="8">
    <source>
        <dbReference type="Proteomes" id="UP000824037"/>
    </source>
</evidence>
<keyword evidence="3 5" id="KW-1133">Transmembrane helix</keyword>
<name>A0A9D2EGY2_9MICO</name>
<reference evidence="7" key="1">
    <citation type="journal article" date="2021" name="PeerJ">
        <title>Extensive microbial diversity within the chicken gut microbiome revealed by metagenomics and culture.</title>
        <authorList>
            <person name="Gilroy R."/>
            <person name="Ravi A."/>
            <person name="Getino M."/>
            <person name="Pursley I."/>
            <person name="Horton D.L."/>
            <person name="Alikhan N.F."/>
            <person name="Baker D."/>
            <person name="Gharbi K."/>
            <person name="Hall N."/>
            <person name="Watson M."/>
            <person name="Adriaenssens E.M."/>
            <person name="Foster-Nyarko E."/>
            <person name="Jarju S."/>
            <person name="Secka A."/>
            <person name="Antonio M."/>
            <person name="Oren A."/>
            <person name="Chaudhuri R.R."/>
            <person name="La Ragione R."/>
            <person name="Hildebrand F."/>
            <person name="Pallen M.J."/>
        </authorList>
    </citation>
    <scope>NUCLEOTIDE SEQUENCE</scope>
    <source>
        <strain evidence="7">ChiGjej4B4-7305</strain>
    </source>
</reference>
<evidence type="ECO:0000256" key="4">
    <source>
        <dbReference type="ARBA" id="ARBA00023136"/>
    </source>
</evidence>
<comment type="caution">
    <text evidence="7">The sequence shown here is derived from an EMBL/GenBank/DDBJ whole genome shotgun (WGS) entry which is preliminary data.</text>
</comment>
<comment type="subcellular location">
    <subcellularLocation>
        <location evidence="1">Cell membrane</location>
        <topology evidence="1">Multi-pass membrane protein</topology>
    </subcellularLocation>
</comment>
<evidence type="ECO:0000256" key="1">
    <source>
        <dbReference type="ARBA" id="ARBA00004651"/>
    </source>
</evidence>
<dbReference type="GO" id="GO:0005886">
    <property type="term" value="C:plasma membrane"/>
    <property type="evidence" value="ECO:0007669"/>
    <property type="project" value="UniProtKB-SubCell"/>
</dbReference>
<feature type="transmembrane region" description="Helical" evidence="5">
    <location>
        <begin position="297"/>
        <end position="317"/>
    </location>
</feature>
<evidence type="ECO:0000259" key="6">
    <source>
        <dbReference type="PROSITE" id="PS50850"/>
    </source>
</evidence>
<protein>
    <submittedName>
        <fullName evidence="7">MFS transporter</fullName>
    </submittedName>
</protein>
<feature type="domain" description="Major facilitator superfamily (MFS) profile" evidence="6">
    <location>
        <begin position="32"/>
        <end position="451"/>
    </location>
</feature>
<dbReference type="PANTHER" id="PTHR23508">
    <property type="entry name" value="CARBOXYLIC ACID TRANSPORTER PROTEIN HOMOLOG"/>
    <property type="match status" value="1"/>
</dbReference>
<dbReference type="InterPro" id="IPR036259">
    <property type="entry name" value="MFS_trans_sf"/>
</dbReference>
<dbReference type="SUPFAM" id="SSF103473">
    <property type="entry name" value="MFS general substrate transporter"/>
    <property type="match status" value="1"/>
</dbReference>
<feature type="transmembrane region" description="Helical" evidence="5">
    <location>
        <begin position="356"/>
        <end position="377"/>
    </location>
</feature>
<feature type="transmembrane region" description="Helical" evidence="5">
    <location>
        <begin position="97"/>
        <end position="117"/>
    </location>
</feature>
<accession>A0A9D2EGY2</accession>
<feature type="transmembrane region" description="Helical" evidence="5">
    <location>
        <begin position="188"/>
        <end position="206"/>
    </location>
</feature>
<feature type="transmembrane region" description="Helical" evidence="5">
    <location>
        <begin position="389"/>
        <end position="412"/>
    </location>
</feature>
<feature type="transmembrane region" description="Helical" evidence="5">
    <location>
        <begin position="123"/>
        <end position="143"/>
    </location>
</feature>
<keyword evidence="4 5" id="KW-0472">Membrane</keyword>